<keyword evidence="3" id="KW-0630">Potassium</keyword>
<dbReference type="GO" id="GO:0006813">
    <property type="term" value="P:potassium ion transport"/>
    <property type="evidence" value="ECO:0007669"/>
    <property type="project" value="UniProtKB-KW"/>
</dbReference>
<organism evidence="5 6">
    <name type="scientific">Ficus carica</name>
    <name type="common">Common fig</name>
    <dbReference type="NCBI Taxonomy" id="3494"/>
    <lineage>
        <taxon>Eukaryota</taxon>
        <taxon>Viridiplantae</taxon>
        <taxon>Streptophyta</taxon>
        <taxon>Embryophyta</taxon>
        <taxon>Tracheophyta</taxon>
        <taxon>Spermatophyta</taxon>
        <taxon>Magnoliopsida</taxon>
        <taxon>eudicotyledons</taxon>
        <taxon>Gunneridae</taxon>
        <taxon>Pentapetalae</taxon>
        <taxon>rosids</taxon>
        <taxon>fabids</taxon>
        <taxon>Rosales</taxon>
        <taxon>Moraceae</taxon>
        <taxon>Ficeae</taxon>
        <taxon>Ficus</taxon>
    </lineage>
</organism>
<evidence type="ECO:0000313" key="5">
    <source>
        <dbReference type="EMBL" id="GMN44465.1"/>
    </source>
</evidence>
<evidence type="ECO:0000256" key="2">
    <source>
        <dbReference type="ARBA" id="ARBA00022538"/>
    </source>
</evidence>
<dbReference type="InterPro" id="IPR050794">
    <property type="entry name" value="CPA2_transporter"/>
</dbReference>
<evidence type="ECO:0000313" key="6">
    <source>
        <dbReference type="Proteomes" id="UP001187192"/>
    </source>
</evidence>
<reference evidence="5" key="1">
    <citation type="submission" date="2023-07" db="EMBL/GenBank/DDBJ databases">
        <title>draft genome sequence of fig (Ficus carica).</title>
        <authorList>
            <person name="Takahashi T."/>
            <person name="Nishimura K."/>
        </authorList>
    </citation>
    <scope>NUCLEOTIDE SEQUENCE</scope>
</reference>
<keyword evidence="4" id="KW-0406">Ion transport</keyword>
<keyword evidence="2" id="KW-0633">Potassium transport</keyword>
<dbReference type="GO" id="GO:0098662">
    <property type="term" value="P:inorganic cation transmembrane transport"/>
    <property type="evidence" value="ECO:0007669"/>
    <property type="project" value="TreeGrafter"/>
</dbReference>
<proteinExistence type="predicted"/>
<name>A0AA88A2G1_FICCA</name>
<accession>A0AA88A2G1</accession>
<dbReference type="AlphaFoldDB" id="A0AA88A2G1"/>
<evidence type="ECO:0000256" key="1">
    <source>
        <dbReference type="ARBA" id="ARBA00022448"/>
    </source>
</evidence>
<sequence>MHVKPNTELRVLACIHRPDDILAVIDLLDASCATKENPIGVYVLHLIELIAVEPHQSLYPIKFRRRASPTSPIRITKWSMDGNVELEDNMVRALNLSVLERAPCSVAILVNRGYAGRAGSMVSLETYMYSVCMIFLGGKDNREALI</sequence>
<dbReference type="PANTHER" id="PTHR32468">
    <property type="entry name" value="CATION/H + ANTIPORTER"/>
    <property type="match status" value="1"/>
</dbReference>
<evidence type="ECO:0000256" key="3">
    <source>
        <dbReference type="ARBA" id="ARBA00022958"/>
    </source>
</evidence>
<dbReference type="EMBL" id="BTGU01000018">
    <property type="protein sequence ID" value="GMN44465.1"/>
    <property type="molecule type" value="Genomic_DNA"/>
</dbReference>
<dbReference type="PANTHER" id="PTHR32468:SF17">
    <property type="entry name" value="CATION_H(+) ANTIPORTER 4"/>
    <property type="match status" value="1"/>
</dbReference>
<gene>
    <name evidence="5" type="ORF">TIFTF001_013660</name>
</gene>
<dbReference type="Proteomes" id="UP001187192">
    <property type="component" value="Unassembled WGS sequence"/>
</dbReference>
<dbReference type="GO" id="GO:0006885">
    <property type="term" value="P:regulation of pH"/>
    <property type="evidence" value="ECO:0007669"/>
    <property type="project" value="TreeGrafter"/>
</dbReference>
<keyword evidence="1" id="KW-0813">Transport</keyword>
<dbReference type="GO" id="GO:0012505">
    <property type="term" value="C:endomembrane system"/>
    <property type="evidence" value="ECO:0007669"/>
    <property type="project" value="TreeGrafter"/>
</dbReference>
<keyword evidence="6" id="KW-1185">Reference proteome</keyword>
<evidence type="ECO:0000256" key="4">
    <source>
        <dbReference type="ARBA" id="ARBA00023065"/>
    </source>
</evidence>
<protein>
    <submittedName>
        <fullName evidence="5">Uncharacterized protein</fullName>
    </submittedName>
</protein>
<comment type="caution">
    <text evidence="5">The sequence shown here is derived from an EMBL/GenBank/DDBJ whole genome shotgun (WGS) entry which is preliminary data.</text>
</comment>